<dbReference type="AlphaFoldDB" id="A0A9J5ZHV2"/>
<dbReference type="Proteomes" id="UP000824120">
    <property type="component" value="Chromosome 4"/>
</dbReference>
<keyword evidence="7" id="KW-0472">Membrane</keyword>
<feature type="non-terminal residue" evidence="8">
    <location>
        <position position="1"/>
    </location>
</feature>
<keyword evidence="5" id="KW-0547">Nucleotide-binding</keyword>
<evidence type="ECO:0000256" key="2">
    <source>
        <dbReference type="ARBA" id="ARBA00004474"/>
    </source>
</evidence>
<organism evidence="8 9">
    <name type="scientific">Solanum commersonii</name>
    <name type="common">Commerson's wild potato</name>
    <name type="synonym">Commerson's nightshade</name>
    <dbReference type="NCBI Taxonomy" id="4109"/>
    <lineage>
        <taxon>Eukaryota</taxon>
        <taxon>Viridiplantae</taxon>
        <taxon>Streptophyta</taxon>
        <taxon>Embryophyta</taxon>
        <taxon>Tracheophyta</taxon>
        <taxon>Spermatophyta</taxon>
        <taxon>Magnoliopsida</taxon>
        <taxon>eudicotyledons</taxon>
        <taxon>Gunneridae</taxon>
        <taxon>Pentapetalae</taxon>
        <taxon>asterids</taxon>
        <taxon>lamiids</taxon>
        <taxon>Solanales</taxon>
        <taxon>Solanaceae</taxon>
        <taxon>Solanoideae</taxon>
        <taxon>Solaneae</taxon>
        <taxon>Solanum</taxon>
    </lineage>
</organism>
<dbReference type="GO" id="GO:0005524">
    <property type="term" value="F:ATP binding"/>
    <property type="evidence" value="ECO:0007669"/>
    <property type="project" value="UniProtKB-KW"/>
</dbReference>
<evidence type="ECO:0000256" key="1">
    <source>
        <dbReference type="ARBA" id="ARBA00002329"/>
    </source>
</evidence>
<proteinExistence type="inferred from homology"/>
<dbReference type="GO" id="GO:0009536">
    <property type="term" value="C:plastid"/>
    <property type="evidence" value="ECO:0007669"/>
    <property type="project" value="UniProtKB-SubCell"/>
</dbReference>
<dbReference type="OrthoDB" id="1653389at2759"/>
<evidence type="ECO:0000256" key="4">
    <source>
        <dbReference type="ARBA" id="ARBA00022640"/>
    </source>
</evidence>
<dbReference type="PANTHER" id="PTHR33078:SF100">
    <property type="entry name" value="PROTEIN YCF2"/>
    <property type="match status" value="1"/>
</dbReference>
<dbReference type="EMBL" id="JACXVP010000004">
    <property type="protein sequence ID" value="KAG5611100.1"/>
    <property type="molecule type" value="Genomic_DNA"/>
</dbReference>
<name>A0A9J5ZHV2_SOLCO</name>
<gene>
    <name evidence="8" type="ORF">H5410_022381</name>
</gene>
<evidence type="ECO:0000256" key="7">
    <source>
        <dbReference type="SAM" id="Phobius"/>
    </source>
</evidence>
<comment type="function">
    <text evidence="1">Probable ATPase of unknown function. Its presence in a non-photosynthetic plant (Epifagus virginiana) and experiments in tobacco indicate that it has an essential function which is probably not related to photosynthesis.</text>
</comment>
<evidence type="ECO:0000256" key="6">
    <source>
        <dbReference type="ARBA" id="ARBA00022840"/>
    </source>
</evidence>
<feature type="transmembrane region" description="Helical" evidence="7">
    <location>
        <begin position="128"/>
        <end position="147"/>
    </location>
</feature>
<keyword evidence="7" id="KW-0812">Transmembrane</keyword>
<comment type="caution">
    <text evidence="8">The sequence shown here is derived from an EMBL/GenBank/DDBJ whole genome shotgun (WGS) entry which is preliminary data.</text>
</comment>
<keyword evidence="9" id="KW-1185">Reference proteome</keyword>
<accession>A0A9J5ZHV2</accession>
<reference evidence="8 9" key="1">
    <citation type="submission" date="2020-09" db="EMBL/GenBank/DDBJ databases">
        <title>De no assembly of potato wild relative species, Solanum commersonii.</title>
        <authorList>
            <person name="Cho K."/>
        </authorList>
    </citation>
    <scope>NUCLEOTIDE SEQUENCE [LARGE SCALE GENOMIC DNA]</scope>
    <source>
        <strain evidence="8">LZ3.2</strain>
        <tissue evidence="8">Leaf</tissue>
    </source>
</reference>
<keyword evidence="4" id="KW-0934">Plastid</keyword>
<keyword evidence="6" id="KW-0067">ATP-binding</keyword>
<comment type="similarity">
    <text evidence="3">Belongs to the Ycf2 family.</text>
</comment>
<evidence type="ECO:0000256" key="3">
    <source>
        <dbReference type="ARBA" id="ARBA00009361"/>
    </source>
</evidence>
<evidence type="ECO:0000313" key="8">
    <source>
        <dbReference type="EMBL" id="KAG5611100.1"/>
    </source>
</evidence>
<evidence type="ECO:0000313" key="9">
    <source>
        <dbReference type="Proteomes" id="UP000824120"/>
    </source>
</evidence>
<keyword evidence="7" id="KW-1133">Transmembrane helix</keyword>
<sequence>SPPSCPADPLFFLFKDQPPGSVFSHRELFADEEMPKGLLTSQTDPSTSINKRWFIKNTQEKHFELLINRQRWLDGEREILERAVILNWMKQWLTWISWYHIVALSPDVTISLSSASISFLLYSTTSIFLVPFSLFLILLHLWVINILHPWILRLYNSSQRCASRWKCLEFSQSFLLGLNHDAPSKDFEDTGLLN</sequence>
<comment type="subcellular location">
    <subcellularLocation>
        <location evidence="2">Plastid</location>
    </subcellularLocation>
</comment>
<protein>
    <submittedName>
        <fullName evidence="8">Uncharacterized protein</fullName>
    </submittedName>
</protein>
<dbReference type="PANTHER" id="PTHR33078">
    <property type="entry name" value="PROTEIN YCF2-RELATED"/>
    <property type="match status" value="1"/>
</dbReference>
<evidence type="ECO:0000256" key="5">
    <source>
        <dbReference type="ARBA" id="ARBA00022741"/>
    </source>
</evidence>